<dbReference type="AlphaFoldDB" id="A0A0N1JSP3"/>
<sequence length="211" mass="22707">MTSSLYFKRGVVLALATTLAVALAACGNKEAPTKVALDDQDVLTTLNNYVQTSQLNCVAMPVAFNTPVEKKYAELKEPNGAQLAVLVKLGLIAEQPAEAGKVEFVPTDKGKEVYDGLQTNPPLPGFCSGTLAIDKVVSTEAKESGDNYNRDKVVYTLKLDNPAAWASDADLRKQYPDFAKLVDGAGKDHHDAEIESRGQGWRVIEPNALAK</sequence>
<name>A0A0N1JSP3_9NEIS</name>
<evidence type="ECO:0008006" key="4">
    <source>
        <dbReference type="Google" id="ProtNLM"/>
    </source>
</evidence>
<dbReference type="EMBL" id="LAQT01000008">
    <property type="protein sequence ID" value="KPC53101.1"/>
    <property type="molecule type" value="Genomic_DNA"/>
</dbReference>
<evidence type="ECO:0000256" key="1">
    <source>
        <dbReference type="SAM" id="SignalP"/>
    </source>
</evidence>
<gene>
    <name evidence="2" type="ORF">WG78_11440</name>
</gene>
<dbReference type="Proteomes" id="UP000037939">
    <property type="component" value="Unassembled WGS sequence"/>
</dbReference>
<evidence type="ECO:0000313" key="3">
    <source>
        <dbReference type="Proteomes" id="UP000037939"/>
    </source>
</evidence>
<keyword evidence="3" id="KW-1185">Reference proteome</keyword>
<reference evidence="2 3" key="1">
    <citation type="submission" date="2015-07" db="EMBL/GenBank/DDBJ databases">
        <title>Draft genome sequence of the Amantichitinum ursilacus IGB-41, a new chitin-degrading bacterium.</title>
        <authorList>
            <person name="Kirstahler P."/>
            <person name="Guenther M."/>
            <person name="Grumaz C."/>
            <person name="Rupp S."/>
            <person name="Zibek S."/>
            <person name="Sohn K."/>
        </authorList>
    </citation>
    <scope>NUCLEOTIDE SEQUENCE [LARGE SCALE GENOMIC DNA]</scope>
    <source>
        <strain evidence="2 3">IGB-41</strain>
    </source>
</reference>
<accession>A0A0N1JSP3</accession>
<evidence type="ECO:0000313" key="2">
    <source>
        <dbReference type="EMBL" id="KPC53101.1"/>
    </source>
</evidence>
<dbReference type="RefSeq" id="WP_053937933.1">
    <property type="nucleotide sequence ID" value="NZ_LAQT01000008.1"/>
</dbReference>
<comment type="caution">
    <text evidence="2">The sequence shown here is derived from an EMBL/GenBank/DDBJ whole genome shotgun (WGS) entry which is preliminary data.</text>
</comment>
<protein>
    <recommendedName>
        <fullName evidence="4">Lipoprotein</fullName>
    </recommendedName>
</protein>
<organism evidence="2 3">
    <name type="scientific">Amantichitinum ursilacus</name>
    <dbReference type="NCBI Taxonomy" id="857265"/>
    <lineage>
        <taxon>Bacteria</taxon>
        <taxon>Pseudomonadati</taxon>
        <taxon>Pseudomonadota</taxon>
        <taxon>Betaproteobacteria</taxon>
        <taxon>Neisseriales</taxon>
        <taxon>Chitinibacteraceae</taxon>
        <taxon>Amantichitinum</taxon>
    </lineage>
</organism>
<feature type="signal peptide" evidence="1">
    <location>
        <begin position="1"/>
        <end position="24"/>
    </location>
</feature>
<keyword evidence="1" id="KW-0732">Signal</keyword>
<feature type="chain" id="PRO_5005875113" description="Lipoprotein" evidence="1">
    <location>
        <begin position="25"/>
        <end position="211"/>
    </location>
</feature>
<dbReference type="OrthoDB" id="7067762at2"/>
<proteinExistence type="predicted"/>